<protein>
    <submittedName>
        <fullName evidence="4">Serine protease</fullName>
    </submittedName>
</protein>
<dbReference type="Proteomes" id="UP000290649">
    <property type="component" value="Unassembled WGS sequence"/>
</dbReference>
<evidence type="ECO:0000256" key="3">
    <source>
        <dbReference type="ARBA" id="ARBA00022825"/>
    </source>
</evidence>
<comment type="caution">
    <text evidence="4">The sequence shown here is derived from an EMBL/GenBank/DDBJ whole genome shotgun (WGS) entry which is preliminary data.</text>
</comment>
<name>A0A4Q0VUL8_9BACI</name>
<evidence type="ECO:0000313" key="5">
    <source>
        <dbReference type="Proteomes" id="UP000290649"/>
    </source>
</evidence>
<dbReference type="InterPro" id="IPR051201">
    <property type="entry name" value="Chloro_Bact_Ser_Proteases"/>
</dbReference>
<dbReference type="RefSeq" id="WP_129077957.1">
    <property type="nucleotide sequence ID" value="NZ_QOUX01000032.1"/>
</dbReference>
<dbReference type="Pfam" id="PF13365">
    <property type="entry name" value="Trypsin_2"/>
    <property type="match status" value="1"/>
</dbReference>
<dbReference type="InterPro" id="IPR001940">
    <property type="entry name" value="Peptidase_S1C"/>
</dbReference>
<gene>
    <name evidence="4" type="ORF">DS745_09240</name>
</gene>
<keyword evidence="3" id="KW-0720">Serine protease</keyword>
<evidence type="ECO:0000256" key="1">
    <source>
        <dbReference type="ARBA" id="ARBA00022670"/>
    </source>
</evidence>
<dbReference type="Gene3D" id="2.40.10.120">
    <property type="match status" value="1"/>
</dbReference>
<keyword evidence="1 4" id="KW-0645">Protease</keyword>
<organism evidence="4 5">
    <name type="scientific">Anaerobacillus alkaliphilus</name>
    <dbReference type="NCBI Taxonomy" id="1548597"/>
    <lineage>
        <taxon>Bacteria</taxon>
        <taxon>Bacillati</taxon>
        <taxon>Bacillota</taxon>
        <taxon>Bacilli</taxon>
        <taxon>Bacillales</taxon>
        <taxon>Bacillaceae</taxon>
        <taxon>Anaerobacillus</taxon>
    </lineage>
</organism>
<dbReference type="AlphaFoldDB" id="A0A4Q0VUL8"/>
<evidence type="ECO:0000256" key="2">
    <source>
        <dbReference type="ARBA" id="ARBA00022801"/>
    </source>
</evidence>
<dbReference type="PANTHER" id="PTHR43343">
    <property type="entry name" value="PEPTIDASE S12"/>
    <property type="match status" value="1"/>
</dbReference>
<accession>A0A4Q0VUL8</accession>
<sequence>MNKHWSIVLTLLIVVGAAITCWYLDKNFSIYSGDGLSTLAPVKEKEAVEVAGEMITENSVDIKEIIRLNQPKVVQIEREDGELGSGFLYNDKGDIITNAHIVKGATQVLVRMPDTQTYYGTVIGVGEVIDVAVVRVPELEGTEPMSVAFDFEAEVGDGVIAMGSPRGFQNTVTTGIVSAKNRDFALPPYQFDKAYQISAPIAPGSSGGPLILATTGQVIGINSAAYQGEVIGFSIPIKNVWSLVNAWSEGEHVEEPRSYYRMRLSEEEASYLVRYYYESISNFDYVTAYSLLGSDWQTSVVYEEFRASYQSLYTAEVLDLEVKLEDDVAIVLAEIEAVELTVDGEFVGRSYQVAFRVGIENDRMKVLEKE</sequence>
<dbReference type="PANTHER" id="PTHR43343:SF3">
    <property type="entry name" value="PROTEASE DO-LIKE 8, CHLOROPLASTIC"/>
    <property type="match status" value="1"/>
</dbReference>
<dbReference type="GO" id="GO:0004252">
    <property type="term" value="F:serine-type endopeptidase activity"/>
    <property type="evidence" value="ECO:0007669"/>
    <property type="project" value="InterPro"/>
</dbReference>
<reference evidence="4 5" key="1">
    <citation type="journal article" date="2019" name="Int. J. Syst. Evol. Microbiol.">
        <title>Anaerobacillus alkaliphilus sp. nov., a novel alkaliphilic and moderately halophilic bacterium.</title>
        <authorList>
            <person name="Borsodi A.K."/>
            <person name="Aszalos J.M."/>
            <person name="Bihari P."/>
            <person name="Nagy I."/>
            <person name="Schumann P."/>
            <person name="Sproer C."/>
            <person name="Kovacs A.L."/>
            <person name="Boka K."/>
            <person name="Dobosy P."/>
            <person name="Ovari M."/>
            <person name="Szili-Kovacs T."/>
            <person name="Toth E."/>
        </authorList>
    </citation>
    <scope>NUCLEOTIDE SEQUENCE [LARGE SCALE GENOMIC DNA]</scope>
    <source>
        <strain evidence="4 5">B16-10</strain>
    </source>
</reference>
<proteinExistence type="predicted"/>
<dbReference type="EMBL" id="QOUX01000032">
    <property type="protein sequence ID" value="RXJ01655.1"/>
    <property type="molecule type" value="Genomic_DNA"/>
</dbReference>
<dbReference type="GO" id="GO:0006508">
    <property type="term" value="P:proteolysis"/>
    <property type="evidence" value="ECO:0007669"/>
    <property type="project" value="UniProtKB-KW"/>
</dbReference>
<dbReference type="SUPFAM" id="SSF50494">
    <property type="entry name" value="Trypsin-like serine proteases"/>
    <property type="match status" value="1"/>
</dbReference>
<dbReference type="PRINTS" id="PR00834">
    <property type="entry name" value="PROTEASES2C"/>
</dbReference>
<evidence type="ECO:0000313" key="4">
    <source>
        <dbReference type="EMBL" id="RXJ01655.1"/>
    </source>
</evidence>
<dbReference type="OrthoDB" id="189537at2"/>
<dbReference type="InterPro" id="IPR009003">
    <property type="entry name" value="Peptidase_S1_PA"/>
</dbReference>
<keyword evidence="2" id="KW-0378">Hydrolase</keyword>
<keyword evidence="5" id="KW-1185">Reference proteome</keyword>